<evidence type="ECO:0000313" key="2">
    <source>
        <dbReference type="Proteomes" id="UP001172386"/>
    </source>
</evidence>
<keyword evidence="2" id="KW-1185">Reference proteome</keyword>
<reference evidence="1" key="1">
    <citation type="submission" date="2022-10" db="EMBL/GenBank/DDBJ databases">
        <title>Culturing micro-colonial fungi from biological soil crusts in the Mojave desert and describing Neophaeococcomyces mojavensis, and introducing the new genera and species Taxawa tesnikishii.</title>
        <authorList>
            <person name="Kurbessoian T."/>
            <person name="Stajich J.E."/>
        </authorList>
    </citation>
    <scope>NUCLEOTIDE SEQUENCE</scope>
    <source>
        <strain evidence="1">JES_112</strain>
    </source>
</reference>
<organism evidence="1 2">
    <name type="scientific">Neophaeococcomyces mojaviensis</name>
    <dbReference type="NCBI Taxonomy" id="3383035"/>
    <lineage>
        <taxon>Eukaryota</taxon>
        <taxon>Fungi</taxon>
        <taxon>Dikarya</taxon>
        <taxon>Ascomycota</taxon>
        <taxon>Pezizomycotina</taxon>
        <taxon>Eurotiomycetes</taxon>
        <taxon>Chaetothyriomycetidae</taxon>
        <taxon>Chaetothyriales</taxon>
        <taxon>Chaetothyriales incertae sedis</taxon>
        <taxon>Neophaeococcomyces</taxon>
    </lineage>
</organism>
<dbReference type="EMBL" id="JAPDRQ010000204">
    <property type="protein sequence ID" value="KAJ9652334.1"/>
    <property type="molecule type" value="Genomic_DNA"/>
</dbReference>
<name>A0ACC2ZXM0_9EURO</name>
<proteinExistence type="predicted"/>
<dbReference type="Proteomes" id="UP001172386">
    <property type="component" value="Unassembled WGS sequence"/>
</dbReference>
<sequence>MNGHSAEFDTPNIRASEAVLVIHSDIPIDAPAAVVFRSLRNVETWRDWNRFVPKVNITYQPPEDDHVTAAEIQQLVRNTSIIGSFDSDLTDGGYGVKKHRSPEEQPPPRFRLNSVSSQASQRSASPRLSESVDPLIAPMQGLSPGSLAVPQASMSSTGNVPKKSAAQKFQEAQESRRSSIASGQEPAPVLNRVENTDSHRASIVPASPKSPVGGRRGSKAAHTEAARQKAAERTREALLAMYGEPSVRLQIGTKMTLFSRMKAMSPSDFTETNIVVTDVSRPDDPVTEKGTTALTRSKTHNLERSGIYRVVWATDSAGASIFNIGGILSGKKLPTYLLQAERVHEIRPTIDGAGNETCVYSTWECMKGPGAKAVKKKYAEHLQKMFVIWAQGLKDFCEGLHAPKIDRRDFSISVDEPVVIQTLI</sequence>
<evidence type="ECO:0000313" key="1">
    <source>
        <dbReference type="EMBL" id="KAJ9652334.1"/>
    </source>
</evidence>
<comment type="caution">
    <text evidence="1">The sequence shown here is derived from an EMBL/GenBank/DDBJ whole genome shotgun (WGS) entry which is preliminary data.</text>
</comment>
<accession>A0ACC2ZXM0</accession>
<protein>
    <submittedName>
        <fullName evidence="1">Uncharacterized protein</fullName>
    </submittedName>
</protein>
<gene>
    <name evidence="1" type="ORF">H2198_008422</name>
</gene>